<feature type="signal peptide" evidence="1">
    <location>
        <begin position="1"/>
        <end position="18"/>
    </location>
</feature>
<reference evidence="2" key="1">
    <citation type="submission" date="2022-11" db="EMBL/GenBank/DDBJ databases">
        <title>Centuries of genome instability and evolution in soft-shell clam transmissible cancer (bioRxiv).</title>
        <authorList>
            <person name="Hart S.F.M."/>
            <person name="Yonemitsu M.A."/>
            <person name="Giersch R.M."/>
            <person name="Beal B.F."/>
            <person name="Arriagada G."/>
            <person name="Davis B.W."/>
            <person name="Ostrander E.A."/>
            <person name="Goff S.P."/>
            <person name="Metzger M.J."/>
        </authorList>
    </citation>
    <scope>NUCLEOTIDE SEQUENCE</scope>
    <source>
        <strain evidence="2">MELC-2E11</strain>
        <tissue evidence="2">Siphon/mantle</tissue>
    </source>
</reference>
<keyword evidence="3" id="KW-1185">Reference proteome</keyword>
<organism evidence="2 3">
    <name type="scientific">Mya arenaria</name>
    <name type="common">Soft-shell clam</name>
    <dbReference type="NCBI Taxonomy" id="6604"/>
    <lineage>
        <taxon>Eukaryota</taxon>
        <taxon>Metazoa</taxon>
        <taxon>Spiralia</taxon>
        <taxon>Lophotrochozoa</taxon>
        <taxon>Mollusca</taxon>
        <taxon>Bivalvia</taxon>
        <taxon>Autobranchia</taxon>
        <taxon>Heteroconchia</taxon>
        <taxon>Euheterodonta</taxon>
        <taxon>Imparidentia</taxon>
        <taxon>Neoheterodontei</taxon>
        <taxon>Myida</taxon>
        <taxon>Myoidea</taxon>
        <taxon>Myidae</taxon>
        <taxon>Mya</taxon>
    </lineage>
</organism>
<dbReference type="EMBL" id="CP111024">
    <property type="protein sequence ID" value="WAR24450.1"/>
    <property type="molecule type" value="Genomic_DNA"/>
</dbReference>
<accession>A0ABY7FQZ8</accession>
<gene>
    <name evidence="2" type="ORF">MAR_038119</name>
</gene>
<dbReference type="Proteomes" id="UP001164746">
    <property type="component" value="Chromosome 13"/>
</dbReference>
<feature type="chain" id="PRO_5045071990" evidence="1">
    <location>
        <begin position="19"/>
        <end position="231"/>
    </location>
</feature>
<evidence type="ECO:0000313" key="3">
    <source>
        <dbReference type="Proteomes" id="UP001164746"/>
    </source>
</evidence>
<keyword evidence="1" id="KW-0732">Signal</keyword>
<proteinExistence type="predicted"/>
<protein>
    <submittedName>
        <fullName evidence="2">Uncharacterized protein</fullName>
    </submittedName>
</protein>
<name>A0ABY7FQZ8_MYAAR</name>
<evidence type="ECO:0000313" key="2">
    <source>
        <dbReference type="EMBL" id="WAR24450.1"/>
    </source>
</evidence>
<evidence type="ECO:0000256" key="1">
    <source>
        <dbReference type="SAM" id="SignalP"/>
    </source>
</evidence>
<sequence>MMLWSALLVLLCFEWSLAEVRLSDKEASLICVYNGELDTYDMHFRVKLNTDPTGNMRAIENTDYYENPKAFTPVTCTRNYDGATKIYTVDSRVDPNGNNDDNLCGMTEKTVTVGSTTERTYEFLFMHNIDITGDKDLMVSDKDRVYIARCSPSTSVNNVVTSSLTVTNSNLNAQLTPASIPVTMSIYRKLVPSVLLTRVSVNTTLQCNCNSPYTCKCQIYTAVQLQFSLHV</sequence>